<dbReference type="STRING" id="1434123.MSVAZ_3163"/>
<keyword evidence="5" id="KW-0378">Hydrolase</keyword>
<sequence length="469" mass="53330">MCTSLMAGKKATCDGTILLSRNEDYTRNNWNKYMIFRPFPEYYNKQDDNAAVSDNVWTLGNGLKVPVPQKMYRYNAMPDAAGYEEATYAIGRRFFFEERGINERNVAISATNSLTINDNASGADPLLASGGIAESVIPTLLLPQVESAKEAVKLLGRYVEKYGASEVNGILIGDPDESWYFEIGSCHHWIAVKIPEDSYLVVANGMRVHSVDLDNEDVLHSKKLFKFVCEHKLLEAPDRHNFNFAEAFGIPGDPYNVDRIWLAQKILTPSLKQKSRECQYPLFLKPDKKIHVRDVMNVLRATYKGTELEGIAERPIGVDRTAESHIMVLDPKMPQELKGLIWQVVSTPMGAPYIPLYSVMDDIPHGFSLEGNQYSPLSAYWSFRGLYSLCEVNHDEYRFLVEKLWRDYEEQSFREYEPIRETLMKIYASDPAAAIDFAKRYSTGIAYQTVGIANKERDLLMTKITSDTQ</sequence>
<keyword evidence="4" id="KW-0645">Protease</keyword>
<dbReference type="PATRIC" id="fig|1434123.4.peg.3883"/>
<keyword evidence="6" id="KW-0224">Dipeptidase</keyword>
<dbReference type="Pfam" id="PF03577">
    <property type="entry name" value="Peptidase_C69"/>
    <property type="match status" value="1"/>
</dbReference>
<dbReference type="AlphaFoldDB" id="A0A0E3Q8I9"/>
<dbReference type="EMBL" id="CP009520">
    <property type="protein sequence ID" value="AKB45432.1"/>
    <property type="molecule type" value="Genomic_DNA"/>
</dbReference>
<dbReference type="GO" id="GO:0070004">
    <property type="term" value="F:cysteine-type exopeptidase activity"/>
    <property type="evidence" value="ECO:0007669"/>
    <property type="project" value="InterPro"/>
</dbReference>
<dbReference type="InterPro" id="IPR047804">
    <property type="entry name" value="C69_dipept_A-like"/>
</dbReference>
<name>A0A0E3Q8I9_9EURY</name>
<evidence type="ECO:0000256" key="5">
    <source>
        <dbReference type="ARBA" id="ARBA00022801"/>
    </source>
</evidence>
<evidence type="ECO:0000313" key="7">
    <source>
        <dbReference type="EMBL" id="AKB45432.1"/>
    </source>
</evidence>
<evidence type="ECO:0000313" key="8">
    <source>
        <dbReference type="Proteomes" id="UP000033096"/>
    </source>
</evidence>
<comment type="catalytic activity">
    <reaction evidence="1">
        <text>an L-aminoacyl-L-amino acid + H2O = 2 an L-alpha-amino acid</text>
        <dbReference type="Rhea" id="RHEA:48940"/>
        <dbReference type="ChEBI" id="CHEBI:15377"/>
        <dbReference type="ChEBI" id="CHEBI:59869"/>
        <dbReference type="ChEBI" id="CHEBI:77460"/>
        <dbReference type="EC" id="3.4.13.19"/>
    </reaction>
</comment>
<dbReference type="PANTHER" id="PTHR12994:SF17">
    <property type="entry name" value="LD30995P"/>
    <property type="match status" value="1"/>
</dbReference>
<dbReference type="KEGG" id="mvc:MSVAZ_3163"/>
<dbReference type="GO" id="GO:0006508">
    <property type="term" value="P:proteolysis"/>
    <property type="evidence" value="ECO:0007669"/>
    <property type="project" value="UniProtKB-KW"/>
</dbReference>
<reference evidence="7 8" key="1">
    <citation type="submission" date="2014-07" db="EMBL/GenBank/DDBJ databases">
        <title>Methanogenic archaea and the global carbon cycle.</title>
        <authorList>
            <person name="Henriksen J.R."/>
            <person name="Luke J."/>
            <person name="Reinhart S."/>
            <person name="Benedict M.N."/>
            <person name="Youngblut N.D."/>
            <person name="Metcalf M.E."/>
            <person name="Whitaker R.J."/>
            <person name="Metcalf W.W."/>
        </authorList>
    </citation>
    <scope>NUCLEOTIDE SEQUENCE [LARGE SCALE GENOMIC DNA]</scope>
    <source>
        <strain evidence="7 8">Z-761</strain>
    </source>
</reference>
<evidence type="ECO:0000256" key="2">
    <source>
        <dbReference type="ARBA" id="ARBA00007225"/>
    </source>
</evidence>
<dbReference type="EC" id="3.4.13.19" evidence="3"/>
<dbReference type="HOGENOM" id="CLU_014823_0_2_2"/>
<dbReference type="RefSeq" id="WP_198146762.1">
    <property type="nucleotide sequence ID" value="NZ_CP009520.1"/>
</dbReference>
<dbReference type="NCBIfam" id="NF033678">
    <property type="entry name" value="C69_fam_dipept"/>
    <property type="match status" value="1"/>
</dbReference>
<evidence type="ECO:0000256" key="4">
    <source>
        <dbReference type="ARBA" id="ARBA00022670"/>
    </source>
</evidence>
<protein>
    <recommendedName>
        <fullName evidence="3">membrane dipeptidase</fullName>
        <ecNumber evidence="3">3.4.13.19</ecNumber>
    </recommendedName>
</protein>
<dbReference type="Gene3D" id="3.60.60.10">
    <property type="entry name" value="Penicillin V Acylase, Chain A"/>
    <property type="match status" value="1"/>
</dbReference>
<dbReference type="PANTHER" id="PTHR12994">
    <property type="entry name" value="SECERNIN"/>
    <property type="match status" value="1"/>
</dbReference>
<evidence type="ECO:0000256" key="3">
    <source>
        <dbReference type="ARBA" id="ARBA00013110"/>
    </source>
</evidence>
<proteinExistence type="inferred from homology"/>
<accession>A0A0E3Q8I9</accession>
<dbReference type="InterPro" id="IPR005322">
    <property type="entry name" value="Peptidase_C69"/>
</dbReference>
<evidence type="ECO:0000256" key="6">
    <source>
        <dbReference type="ARBA" id="ARBA00022997"/>
    </source>
</evidence>
<organism evidence="7 8">
    <name type="scientific">Methanosarcina vacuolata Z-761</name>
    <dbReference type="NCBI Taxonomy" id="1434123"/>
    <lineage>
        <taxon>Archaea</taxon>
        <taxon>Methanobacteriati</taxon>
        <taxon>Methanobacteriota</taxon>
        <taxon>Stenosarchaea group</taxon>
        <taxon>Methanomicrobia</taxon>
        <taxon>Methanosarcinales</taxon>
        <taxon>Methanosarcinaceae</taxon>
        <taxon>Methanosarcina</taxon>
    </lineage>
</organism>
<dbReference type="GeneID" id="24811691"/>
<dbReference type="GO" id="GO:0016805">
    <property type="term" value="F:dipeptidase activity"/>
    <property type="evidence" value="ECO:0007669"/>
    <property type="project" value="UniProtKB-KW"/>
</dbReference>
<gene>
    <name evidence="7" type="ORF">MSVAZ_3163</name>
</gene>
<keyword evidence="8" id="KW-1185">Reference proteome</keyword>
<evidence type="ECO:0000256" key="1">
    <source>
        <dbReference type="ARBA" id="ARBA00001670"/>
    </source>
</evidence>
<comment type="similarity">
    <text evidence="2">Belongs to the peptidase C69 family.</text>
</comment>
<dbReference type="Proteomes" id="UP000033096">
    <property type="component" value="Chromosome"/>
</dbReference>